<dbReference type="ExpressionAtlas" id="M8BH19">
    <property type="expression patterns" value="baseline"/>
</dbReference>
<dbReference type="AlphaFoldDB" id="M8BH19"/>
<reference evidence="2" key="1">
    <citation type="submission" date="2015-06" db="UniProtKB">
        <authorList>
            <consortium name="EnsemblPlants"/>
        </authorList>
    </citation>
    <scope>IDENTIFICATION</scope>
</reference>
<evidence type="ECO:0000256" key="1">
    <source>
        <dbReference type="SAM" id="MobiDB-lite"/>
    </source>
</evidence>
<dbReference type="PANTHER" id="PTHR34835">
    <property type="entry name" value="OS07G0283600 PROTEIN-RELATED"/>
    <property type="match status" value="1"/>
</dbReference>
<name>M8BH19_AEGTA</name>
<dbReference type="EnsemblPlants" id="EMT21043">
    <property type="protein sequence ID" value="EMT21043"/>
    <property type="gene ID" value="F775_14028"/>
</dbReference>
<dbReference type="PANTHER" id="PTHR34835:SF83">
    <property type="entry name" value="OS09G0105200 PROTEIN"/>
    <property type="match status" value="1"/>
</dbReference>
<accession>M8BH19</accession>
<proteinExistence type="predicted"/>
<feature type="region of interest" description="Disordered" evidence="1">
    <location>
        <begin position="1"/>
        <end position="33"/>
    </location>
</feature>
<protein>
    <submittedName>
        <fullName evidence="2">Uncharacterized protein</fullName>
    </submittedName>
</protein>
<evidence type="ECO:0000313" key="2">
    <source>
        <dbReference type="EnsemblPlants" id="EMT21043"/>
    </source>
</evidence>
<organism evidence="2">
    <name type="scientific">Aegilops tauschii</name>
    <name type="common">Tausch's goatgrass</name>
    <name type="synonym">Aegilops squarrosa</name>
    <dbReference type="NCBI Taxonomy" id="37682"/>
    <lineage>
        <taxon>Eukaryota</taxon>
        <taxon>Viridiplantae</taxon>
        <taxon>Streptophyta</taxon>
        <taxon>Embryophyta</taxon>
        <taxon>Tracheophyta</taxon>
        <taxon>Spermatophyta</taxon>
        <taxon>Magnoliopsida</taxon>
        <taxon>Liliopsida</taxon>
        <taxon>Poales</taxon>
        <taxon>Poaceae</taxon>
        <taxon>BOP clade</taxon>
        <taxon>Pooideae</taxon>
        <taxon>Triticodae</taxon>
        <taxon>Triticeae</taxon>
        <taxon>Triticinae</taxon>
        <taxon>Aegilops</taxon>
    </lineage>
</organism>
<sequence length="317" mass="35778">MPRKRKGDGDGIDEVPSKKVKRPPPRNRASSSSLLVACKDMNDDRKAAIDEMDFTRLRNIQCDHLFNNLSVWLADLYNPDSRVVVVPGRGRLPVNEKYVHHVMGVPRGGKDVPYNLPTEADIELGLELFGELRYAPKMTDLVYLIKGSVNADDTFKRMWLLLASNRVIAPTTSNKVSPRCFFVFNLRLDIDGIKKLNWSIFIADELHKALLKRKPTRGCLLFYNLLYIHATDLSGLGIVLPDGPFPINVWTKKLITLVLNKDVQADKASFGKLPLKPEFGMNFCLFGGLEGLDIFMRVHVAPSCSEEADNFLLHSIW</sequence>